<evidence type="ECO:0000259" key="4">
    <source>
        <dbReference type="Pfam" id="PF13193"/>
    </source>
</evidence>
<sequence length="487" mass="50361">MSAAPVSGQTGVEDILGRLARLAPASTALIVDGLEYPFGQLAEASERVSKQLTPGTRVLVRLGNNAASVVAIHAAWRAGCSVVAASTMVPESEVRRRLAETSAAALVTPATCGGLDVDFADTEVRDGAPVGEAVVMFTSGTTGTPKGASLTFSALRGSVAGIATGNGLDGDGRPPRQPARGPRIVLVPIAHMGGFLGMLTAWWLGKPALLVEKFSPERVFDLVERYRLGVLGLTPAMVWELAASDGASGLPGVDYVIVGTAAIPEATRLAFEQKYGVPVLRNYGQTEFAGAIAFERPADVAAGKRPDGTVGRVAPGVEVAILGPDGAPVPVGEVGEISARAASAMSGYLGADGQPASPGTWLRTGDLGFIDDGGFLFVVGRVRDMVVCGGFNIYPAQVEAALNDLAQIADSAVAGVPDERLGEVPVAAVVLQPGATADAETIRRALRAVLAAYELPRRIAFVDAIPRLDSGKVNREEVARLVESRRQ</sequence>
<dbReference type="GO" id="GO:0006631">
    <property type="term" value="P:fatty acid metabolic process"/>
    <property type="evidence" value="ECO:0007669"/>
    <property type="project" value="TreeGrafter"/>
</dbReference>
<dbReference type="PANTHER" id="PTHR43201:SF5">
    <property type="entry name" value="MEDIUM-CHAIN ACYL-COA LIGASE ACSF2, MITOCHONDRIAL"/>
    <property type="match status" value="1"/>
</dbReference>
<dbReference type="InterPro" id="IPR025110">
    <property type="entry name" value="AMP-bd_C"/>
</dbReference>
<dbReference type="RefSeq" id="WP_083169561.1">
    <property type="nucleotide sequence ID" value="NZ_AP022619.1"/>
</dbReference>
<evidence type="ECO:0000256" key="1">
    <source>
        <dbReference type="ARBA" id="ARBA00006432"/>
    </source>
</evidence>
<dbReference type="InterPro" id="IPR000873">
    <property type="entry name" value="AMP-dep_synth/lig_dom"/>
</dbReference>
<feature type="domain" description="AMP-dependent synthetase/ligase" evidence="3">
    <location>
        <begin position="22"/>
        <end position="349"/>
    </location>
</feature>
<protein>
    <submittedName>
        <fullName evidence="5">AMP-dependent synthetase</fullName>
    </submittedName>
</protein>
<feature type="domain" description="AMP-binding enzyme C-terminal" evidence="4">
    <location>
        <begin position="397"/>
        <end position="472"/>
    </location>
</feature>
<accession>A0A1X0IF90</accession>
<dbReference type="AlphaFoldDB" id="A0A1X0IF90"/>
<gene>
    <name evidence="5" type="ORF">BST39_04825</name>
</gene>
<evidence type="ECO:0000259" key="3">
    <source>
        <dbReference type="Pfam" id="PF00501"/>
    </source>
</evidence>
<dbReference type="Gene3D" id="3.40.50.12780">
    <property type="entry name" value="N-terminal domain of ligase-like"/>
    <property type="match status" value="1"/>
</dbReference>
<organism evidence="5 6">
    <name type="scientific">Mycobacterium paraseoulense</name>
    <dbReference type="NCBI Taxonomy" id="590652"/>
    <lineage>
        <taxon>Bacteria</taxon>
        <taxon>Bacillati</taxon>
        <taxon>Actinomycetota</taxon>
        <taxon>Actinomycetes</taxon>
        <taxon>Mycobacteriales</taxon>
        <taxon>Mycobacteriaceae</taxon>
        <taxon>Mycobacterium</taxon>
    </lineage>
</organism>
<dbReference type="InterPro" id="IPR045851">
    <property type="entry name" value="AMP-bd_C_sf"/>
</dbReference>
<evidence type="ECO:0000313" key="5">
    <source>
        <dbReference type="EMBL" id="ORB45530.1"/>
    </source>
</evidence>
<evidence type="ECO:0000256" key="2">
    <source>
        <dbReference type="ARBA" id="ARBA00022598"/>
    </source>
</evidence>
<proteinExistence type="inferred from homology"/>
<dbReference type="Proteomes" id="UP000192513">
    <property type="component" value="Unassembled WGS sequence"/>
</dbReference>
<dbReference type="GO" id="GO:0031956">
    <property type="term" value="F:medium-chain fatty acid-CoA ligase activity"/>
    <property type="evidence" value="ECO:0007669"/>
    <property type="project" value="TreeGrafter"/>
</dbReference>
<dbReference type="Pfam" id="PF00501">
    <property type="entry name" value="AMP-binding"/>
    <property type="match status" value="1"/>
</dbReference>
<reference evidence="5 6" key="1">
    <citation type="submission" date="2017-02" db="EMBL/GenBank/DDBJ databases">
        <title>The new phylogeny of genus Mycobacterium.</title>
        <authorList>
            <person name="Tortoli E."/>
            <person name="Trovato A."/>
            <person name="Cirillo D.M."/>
        </authorList>
    </citation>
    <scope>NUCLEOTIDE SEQUENCE [LARGE SCALE GENOMIC DNA]</scope>
    <source>
        <strain evidence="5 6">DSM 45000</strain>
    </source>
</reference>
<evidence type="ECO:0000313" key="6">
    <source>
        <dbReference type="Proteomes" id="UP000192513"/>
    </source>
</evidence>
<dbReference type="Pfam" id="PF13193">
    <property type="entry name" value="AMP-binding_C"/>
    <property type="match status" value="1"/>
</dbReference>
<dbReference type="SUPFAM" id="SSF56801">
    <property type="entry name" value="Acetyl-CoA synthetase-like"/>
    <property type="match status" value="1"/>
</dbReference>
<dbReference type="PROSITE" id="PS00455">
    <property type="entry name" value="AMP_BINDING"/>
    <property type="match status" value="1"/>
</dbReference>
<keyword evidence="6" id="KW-1185">Reference proteome</keyword>
<comment type="caution">
    <text evidence="5">The sequence shown here is derived from an EMBL/GenBank/DDBJ whole genome shotgun (WGS) entry which is preliminary data.</text>
</comment>
<comment type="similarity">
    <text evidence="1">Belongs to the ATP-dependent AMP-binding enzyme family.</text>
</comment>
<name>A0A1X0IF90_9MYCO</name>
<dbReference type="OrthoDB" id="3455053at2"/>
<dbReference type="Gene3D" id="3.30.300.30">
    <property type="match status" value="1"/>
</dbReference>
<keyword evidence="2" id="KW-0436">Ligase</keyword>
<dbReference type="InterPro" id="IPR042099">
    <property type="entry name" value="ANL_N_sf"/>
</dbReference>
<dbReference type="STRING" id="590652.BST39_04825"/>
<dbReference type="InterPro" id="IPR020845">
    <property type="entry name" value="AMP-binding_CS"/>
</dbReference>
<dbReference type="EMBL" id="MVIE01000004">
    <property type="protein sequence ID" value="ORB45530.1"/>
    <property type="molecule type" value="Genomic_DNA"/>
</dbReference>
<dbReference type="PANTHER" id="PTHR43201">
    <property type="entry name" value="ACYL-COA SYNTHETASE"/>
    <property type="match status" value="1"/>
</dbReference>